<name>A0A9P4PNR0_9PLEO</name>
<dbReference type="Proteomes" id="UP000799764">
    <property type="component" value="Unassembled WGS sequence"/>
</dbReference>
<dbReference type="EMBL" id="MU001496">
    <property type="protein sequence ID" value="KAF2447586.1"/>
    <property type="molecule type" value="Genomic_DNA"/>
</dbReference>
<evidence type="ECO:0000313" key="1">
    <source>
        <dbReference type="EMBL" id="KAF2447586.1"/>
    </source>
</evidence>
<evidence type="ECO:0000313" key="2">
    <source>
        <dbReference type="Proteomes" id="UP000799764"/>
    </source>
</evidence>
<reference evidence="1" key="1">
    <citation type="journal article" date="2020" name="Stud. Mycol.">
        <title>101 Dothideomycetes genomes: a test case for predicting lifestyles and emergence of pathogens.</title>
        <authorList>
            <person name="Haridas S."/>
            <person name="Albert R."/>
            <person name="Binder M."/>
            <person name="Bloem J."/>
            <person name="Labutti K."/>
            <person name="Salamov A."/>
            <person name="Andreopoulos B."/>
            <person name="Baker S."/>
            <person name="Barry K."/>
            <person name="Bills G."/>
            <person name="Bluhm B."/>
            <person name="Cannon C."/>
            <person name="Castanera R."/>
            <person name="Culley D."/>
            <person name="Daum C."/>
            <person name="Ezra D."/>
            <person name="Gonzalez J."/>
            <person name="Henrissat B."/>
            <person name="Kuo A."/>
            <person name="Liang C."/>
            <person name="Lipzen A."/>
            <person name="Lutzoni F."/>
            <person name="Magnuson J."/>
            <person name="Mondo S."/>
            <person name="Nolan M."/>
            <person name="Ohm R."/>
            <person name="Pangilinan J."/>
            <person name="Park H.-J."/>
            <person name="Ramirez L."/>
            <person name="Alfaro M."/>
            <person name="Sun H."/>
            <person name="Tritt A."/>
            <person name="Yoshinaga Y."/>
            <person name="Zwiers L.-H."/>
            <person name="Turgeon B."/>
            <person name="Goodwin S."/>
            <person name="Spatafora J."/>
            <person name="Crous P."/>
            <person name="Grigoriev I."/>
        </authorList>
    </citation>
    <scope>NUCLEOTIDE SEQUENCE</scope>
    <source>
        <strain evidence="1">CBS 690.94</strain>
    </source>
</reference>
<dbReference type="OrthoDB" id="5403091at2759"/>
<gene>
    <name evidence="1" type="ORF">P171DRAFT_429213</name>
</gene>
<dbReference type="AlphaFoldDB" id="A0A9P4PNR0"/>
<organism evidence="1 2">
    <name type="scientific">Karstenula rhodostoma CBS 690.94</name>
    <dbReference type="NCBI Taxonomy" id="1392251"/>
    <lineage>
        <taxon>Eukaryota</taxon>
        <taxon>Fungi</taxon>
        <taxon>Dikarya</taxon>
        <taxon>Ascomycota</taxon>
        <taxon>Pezizomycotina</taxon>
        <taxon>Dothideomycetes</taxon>
        <taxon>Pleosporomycetidae</taxon>
        <taxon>Pleosporales</taxon>
        <taxon>Massarineae</taxon>
        <taxon>Didymosphaeriaceae</taxon>
        <taxon>Karstenula</taxon>
    </lineage>
</organism>
<sequence length="106" mass="12469">MLKIRIAVYQALESRNYFPPPVQGSKRLVTIQFCSRSFHVLIAKAHLDSGRMFVKPEFGKRSPTGFTPWRWMFWFKQSTGFETTQQKRMINSRRGIPAMQSIRTEL</sequence>
<accession>A0A9P4PNR0</accession>
<proteinExistence type="predicted"/>
<protein>
    <submittedName>
        <fullName evidence="1">Uncharacterized protein</fullName>
    </submittedName>
</protein>
<keyword evidence="2" id="KW-1185">Reference proteome</keyword>
<comment type="caution">
    <text evidence="1">The sequence shown here is derived from an EMBL/GenBank/DDBJ whole genome shotgun (WGS) entry which is preliminary data.</text>
</comment>